<dbReference type="InterPro" id="IPR009598">
    <property type="entry name" value="BCALP"/>
</dbReference>
<keyword evidence="2" id="KW-1185">Reference proteome</keyword>
<name>A0A287DF80_ICTTR</name>
<dbReference type="STRING" id="43179.ENSSTOP00000032190"/>
<evidence type="ECO:0000313" key="2">
    <source>
        <dbReference type="Proteomes" id="UP000005215"/>
    </source>
</evidence>
<dbReference type="Pfam" id="PF06726">
    <property type="entry name" value="BC10"/>
    <property type="match status" value="1"/>
</dbReference>
<dbReference type="EMBL" id="AGTP01101835">
    <property type="status" value="NOT_ANNOTATED_CDS"/>
    <property type="molecule type" value="Genomic_DNA"/>
</dbReference>
<reference evidence="1" key="3">
    <citation type="submission" date="2025-09" db="UniProtKB">
        <authorList>
            <consortium name="Ensembl"/>
        </authorList>
    </citation>
    <scope>IDENTIFICATION</scope>
</reference>
<reference evidence="1" key="2">
    <citation type="submission" date="2025-08" db="UniProtKB">
        <authorList>
            <consortium name="Ensembl"/>
        </authorList>
    </citation>
    <scope>IDENTIFICATION</scope>
</reference>
<reference evidence="2" key="1">
    <citation type="submission" date="2011-11" db="EMBL/GenBank/DDBJ databases">
        <title>The Draft Genome of Spermophilus tridecemlineatus.</title>
        <authorList>
            <consortium name="The Broad Institute Genome Assembly &amp; Analysis Group"/>
            <consortium name="Computational R&amp;D Group"/>
            <consortium name="and Sequencing Platform"/>
            <person name="Di Palma F."/>
            <person name="Alfoldi J."/>
            <person name="Johnson J."/>
            <person name="Berlin A."/>
            <person name="Gnerre S."/>
            <person name="Jaffe D."/>
            <person name="MacCallum I."/>
            <person name="Young S."/>
            <person name="Walker B.J."/>
            <person name="Lindblad-Toh K."/>
        </authorList>
    </citation>
    <scope>NUCLEOTIDE SEQUENCE [LARGE SCALE GENOMIC DNA]</scope>
</reference>
<organism evidence="1 2">
    <name type="scientific">Ictidomys tridecemlineatus</name>
    <name type="common">Thirteen-lined ground squirrel</name>
    <name type="synonym">Spermophilus tridecemlineatus</name>
    <dbReference type="NCBI Taxonomy" id="43179"/>
    <lineage>
        <taxon>Eukaryota</taxon>
        <taxon>Metazoa</taxon>
        <taxon>Chordata</taxon>
        <taxon>Craniata</taxon>
        <taxon>Vertebrata</taxon>
        <taxon>Euteleostomi</taxon>
        <taxon>Mammalia</taxon>
        <taxon>Eutheria</taxon>
        <taxon>Euarchontoglires</taxon>
        <taxon>Glires</taxon>
        <taxon>Rodentia</taxon>
        <taxon>Sciuromorpha</taxon>
        <taxon>Sciuridae</taxon>
        <taxon>Xerinae</taxon>
        <taxon>Marmotini</taxon>
        <taxon>Ictidomys</taxon>
    </lineage>
</organism>
<proteinExistence type="predicted"/>
<dbReference type="AlphaFoldDB" id="A0A287DF80"/>
<dbReference type="Proteomes" id="UP000005215">
    <property type="component" value="Unassembled WGS sequence"/>
</dbReference>
<dbReference type="Ensembl" id="ENSSTOT00000041339.1">
    <property type="protein sequence ID" value="ENSSTOP00000032190.1"/>
    <property type="gene ID" value="ENSSTOG00000034707.1"/>
</dbReference>
<protein>
    <submittedName>
        <fullName evidence="1">Uncharacterized protein</fullName>
    </submittedName>
</protein>
<accession>A0A287DF80</accession>
<dbReference type="SMART" id="SM01396">
    <property type="entry name" value="BC10"/>
    <property type="match status" value="1"/>
</dbReference>
<evidence type="ECO:0000313" key="1">
    <source>
        <dbReference type="Ensembl" id="ENSSTOP00000032190.1"/>
    </source>
</evidence>
<dbReference type="InParanoid" id="A0A287DF80"/>
<sequence length="65" mass="7100">MHCLHWLLPVPPQPHPVKPLYLLSFLLEWKPCTICALVFLEASASHLGSDSPLPELALAPGFVGT</sequence>